<dbReference type="EMBL" id="GGEC01026551">
    <property type="protein sequence ID" value="MBX07035.1"/>
    <property type="molecule type" value="Transcribed_RNA"/>
</dbReference>
<sequence length="60" mass="6666">MASLGLTVRLFHCDIEVLGLGCGNNLFVKTGVRLCTLDPYLNPNSMGVLYIEMPFWESCI</sequence>
<organism evidence="1">
    <name type="scientific">Rhizophora mucronata</name>
    <name type="common">Asiatic mangrove</name>
    <dbReference type="NCBI Taxonomy" id="61149"/>
    <lineage>
        <taxon>Eukaryota</taxon>
        <taxon>Viridiplantae</taxon>
        <taxon>Streptophyta</taxon>
        <taxon>Embryophyta</taxon>
        <taxon>Tracheophyta</taxon>
        <taxon>Spermatophyta</taxon>
        <taxon>Magnoliopsida</taxon>
        <taxon>eudicotyledons</taxon>
        <taxon>Gunneridae</taxon>
        <taxon>Pentapetalae</taxon>
        <taxon>rosids</taxon>
        <taxon>fabids</taxon>
        <taxon>Malpighiales</taxon>
        <taxon>Rhizophoraceae</taxon>
        <taxon>Rhizophora</taxon>
    </lineage>
</organism>
<protein>
    <submittedName>
        <fullName evidence="1">Uncharacterized protein</fullName>
    </submittedName>
</protein>
<proteinExistence type="predicted"/>
<reference evidence="1" key="1">
    <citation type="submission" date="2018-02" db="EMBL/GenBank/DDBJ databases">
        <title>Rhizophora mucronata_Transcriptome.</title>
        <authorList>
            <person name="Meera S.P."/>
            <person name="Sreeshan A."/>
            <person name="Augustine A."/>
        </authorList>
    </citation>
    <scope>NUCLEOTIDE SEQUENCE</scope>
    <source>
        <tissue evidence="1">Leaf</tissue>
    </source>
</reference>
<name>A0A2P2KMX4_RHIMU</name>
<evidence type="ECO:0000313" key="1">
    <source>
        <dbReference type="EMBL" id="MBX07035.1"/>
    </source>
</evidence>
<dbReference type="AlphaFoldDB" id="A0A2P2KMX4"/>
<accession>A0A2P2KMX4</accession>